<dbReference type="Proteomes" id="UP000249748">
    <property type="component" value="Unassembled WGS sequence"/>
</dbReference>
<evidence type="ECO:0000313" key="1">
    <source>
        <dbReference type="EMBL" id="RAK89615.1"/>
    </source>
</evidence>
<protein>
    <submittedName>
        <fullName evidence="1">Uncharacterized protein</fullName>
    </submittedName>
</protein>
<keyword evidence="2" id="KW-1185">Reference proteome</keyword>
<sequence length="107" mass="11511">MPSSRLYNDYGIYYELINATAFWANLTATNGIQKDWVQFGHKDVGSSWGTIIEDALPGIYNLAETIYLTQILSATGANGGSMNNVLLTISTVVFTLGQAAANMGDVV</sequence>
<dbReference type="EMBL" id="KZ824547">
    <property type="protein sequence ID" value="RAK89615.1"/>
    <property type="molecule type" value="Genomic_DNA"/>
</dbReference>
<gene>
    <name evidence="1" type="ORF">BO79DRAFT_254365</name>
</gene>
<proteinExistence type="predicted"/>
<organism evidence="1 2">
    <name type="scientific">Aspergillus costaricaensis CBS 115574</name>
    <dbReference type="NCBI Taxonomy" id="1448317"/>
    <lineage>
        <taxon>Eukaryota</taxon>
        <taxon>Fungi</taxon>
        <taxon>Dikarya</taxon>
        <taxon>Ascomycota</taxon>
        <taxon>Pezizomycotina</taxon>
        <taxon>Eurotiomycetes</taxon>
        <taxon>Eurotiomycetidae</taxon>
        <taxon>Eurotiales</taxon>
        <taxon>Aspergillaceae</taxon>
        <taxon>Aspergillus</taxon>
        <taxon>Aspergillus subgen. Circumdati</taxon>
    </lineage>
</organism>
<evidence type="ECO:0000313" key="2">
    <source>
        <dbReference type="Proteomes" id="UP000249748"/>
    </source>
</evidence>
<accession>A0ACD1IH43</accession>
<name>A0ACD1IH43_9EURO</name>
<reference evidence="1" key="1">
    <citation type="submission" date="2018-02" db="EMBL/GenBank/DDBJ databases">
        <title>The genomes of Aspergillus section Nigri reveals drivers in fungal speciation.</title>
        <authorList>
            <consortium name="DOE Joint Genome Institute"/>
            <person name="Vesth T.C."/>
            <person name="Nybo J."/>
            <person name="Theobald S."/>
            <person name="Brandl J."/>
            <person name="Frisvad J.C."/>
            <person name="Nielsen K.F."/>
            <person name="Lyhne E.K."/>
            <person name="Kogle M.E."/>
            <person name="Kuo A."/>
            <person name="Riley R."/>
            <person name="Clum A."/>
            <person name="Nolan M."/>
            <person name="Lipzen A."/>
            <person name="Salamov A."/>
            <person name="Henrissat B."/>
            <person name="Wiebenga A."/>
            <person name="De vries R.P."/>
            <person name="Grigoriev I.V."/>
            <person name="Mortensen U.H."/>
            <person name="Andersen M.R."/>
            <person name="Baker S.E."/>
        </authorList>
    </citation>
    <scope>NUCLEOTIDE SEQUENCE</scope>
    <source>
        <strain evidence="1">CBS 115574</strain>
    </source>
</reference>